<dbReference type="EMBL" id="CP143423">
    <property type="protein sequence ID" value="WVX51251.1"/>
    <property type="molecule type" value="Genomic_DNA"/>
</dbReference>
<sequence>MSVRRPNIDRRALFASGAAAALLAATGLSAGTSPVRGGQFRMALSGATRADGFDARAPQGLFMQVAMIGAVFETLTEIASDGTLRGELALAWYGSTDARVWVFDLRQDAVFHNGKPLDSNDVLASFDIHASGALSDVQEIETLSSHKIRITLSIPDADFPYRLSGPQMVIYPAGHIDAAMTQGIGTGLYRTHRFQPGRQFIGARVDDHYKDAKAGWFDRVELVSLPADAVRAEALRDHFVDAVDLTHSAELGVLSEITLLPEENFMTCAVRKEVGLPQSIGTRWPMDNLRAAQRWWIA</sequence>
<protein>
    <submittedName>
        <fullName evidence="5">HTH-type transcriptional regulator SgrR</fullName>
    </submittedName>
</protein>
<dbReference type="PROSITE" id="PS51318">
    <property type="entry name" value="TAT"/>
    <property type="match status" value="1"/>
</dbReference>
<proteinExistence type="inferred from homology"/>
<dbReference type="Proteomes" id="UP001318682">
    <property type="component" value="Chromosome"/>
</dbReference>
<organism evidence="5 6">
    <name type="scientific">Roseobacter fucihabitans</name>
    <dbReference type="NCBI Taxonomy" id="1537242"/>
    <lineage>
        <taxon>Bacteria</taxon>
        <taxon>Pseudomonadati</taxon>
        <taxon>Pseudomonadota</taxon>
        <taxon>Alphaproteobacteria</taxon>
        <taxon>Rhodobacterales</taxon>
        <taxon>Roseobacteraceae</taxon>
        <taxon>Roseobacter</taxon>
    </lineage>
</organism>
<feature type="signal peptide" evidence="3">
    <location>
        <begin position="1"/>
        <end position="30"/>
    </location>
</feature>
<dbReference type="Pfam" id="PF00496">
    <property type="entry name" value="SBP_bac_5"/>
    <property type="match status" value="1"/>
</dbReference>
<dbReference type="PANTHER" id="PTHR30290">
    <property type="entry name" value="PERIPLASMIC BINDING COMPONENT OF ABC TRANSPORTER"/>
    <property type="match status" value="1"/>
</dbReference>
<evidence type="ECO:0000313" key="5">
    <source>
        <dbReference type="EMBL" id="WVX51251.1"/>
    </source>
</evidence>
<gene>
    <name evidence="5" type="primary">sgrR</name>
    <name evidence="5" type="ORF">ROLI_043520</name>
</gene>
<evidence type="ECO:0000259" key="4">
    <source>
        <dbReference type="Pfam" id="PF00496"/>
    </source>
</evidence>
<feature type="domain" description="Solute-binding protein family 5" evidence="4">
    <location>
        <begin position="84"/>
        <end position="243"/>
    </location>
</feature>
<evidence type="ECO:0000313" key="6">
    <source>
        <dbReference type="Proteomes" id="UP001318682"/>
    </source>
</evidence>
<reference evidence="6" key="1">
    <citation type="submission" date="2024-01" db="EMBL/GenBank/DDBJ databases">
        <title>Roseobacter fucihabitans sp. nov., isolated from the brown alga Fucus spiralis.</title>
        <authorList>
            <person name="Hahnke S."/>
            <person name="Berger M."/>
            <person name="Schlingloff A."/>
            <person name="Athale I."/>
            <person name="Neumann-Schaal M."/>
            <person name="Adenaya A."/>
            <person name="Poehlein A."/>
            <person name="Daniel R."/>
            <person name="Pertersen J."/>
            <person name="Brinkhoff T."/>
        </authorList>
    </citation>
    <scope>NUCLEOTIDE SEQUENCE [LARGE SCALE GENOMIC DNA]</scope>
    <source>
        <strain evidence="6">B14</strain>
    </source>
</reference>
<evidence type="ECO:0000256" key="3">
    <source>
        <dbReference type="SAM" id="SignalP"/>
    </source>
</evidence>
<comment type="similarity">
    <text evidence="2">Belongs to the bacterial solute-binding protein 5 family.</text>
</comment>
<dbReference type="InterPro" id="IPR000914">
    <property type="entry name" value="SBP_5_dom"/>
</dbReference>
<dbReference type="Gene3D" id="3.40.190.10">
    <property type="entry name" value="Periplasmic binding protein-like II"/>
    <property type="match status" value="1"/>
</dbReference>
<dbReference type="InterPro" id="IPR039424">
    <property type="entry name" value="SBP_5"/>
</dbReference>
<dbReference type="RefSeq" id="WP_187428439.1">
    <property type="nucleotide sequence ID" value="NZ_CP143423.1"/>
</dbReference>
<dbReference type="SUPFAM" id="SSF53850">
    <property type="entry name" value="Periplasmic binding protein-like II"/>
    <property type="match status" value="1"/>
</dbReference>
<dbReference type="InterPro" id="IPR006311">
    <property type="entry name" value="TAT_signal"/>
</dbReference>
<accession>A0ABZ2C171</accession>
<evidence type="ECO:0000256" key="1">
    <source>
        <dbReference type="ARBA" id="ARBA00004418"/>
    </source>
</evidence>
<feature type="chain" id="PRO_5046252662" evidence="3">
    <location>
        <begin position="31"/>
        <end position="298"/>
    </location>
</feature>
<keyword evidence="3" id="KW-0732">Signal</keyword>
<comment type="subcellular location">
    <subcellularLocation>
        <location evidence="1">Periplasm</location>
    </subcellularLocation>
</comment>
<name>A0ABZ2C171_9RHOB</name>
<evidence type="ECO:0000256" key="2">
    <source>
        <dbReference type="ARBA" id="ARBA00005695"/>
    </source>
</evidence>
<keyword evidence="6" id="KW-1185">Reference proteome</keyword>